<evidence type="ECO:0000313" key="2">
    <source>
        <dbReference type="Proteomes" id="UP000790377"/>
    </source>
</evidence>
<reference evidence="1" key="1">
    <citation type="journal article" date="2021" name="New Phytol.">
        <title>Evolutionary innovations through gain and loss of genes in the ectomycorrhizal Boletales.</title>
        <authorList>
            <person name="Wu G."/>
            <person name="Miyauchi S."/>
            <person name="Morin E."/>
            <person name="Kuo A."/>
            <person name="Drula E."/>
            <person name="Varga T."/>
            <person name="Kohler A."/>
            <person name="Feng B."/>
            <person name="Cao Y."/>
            <person name="Lipzen A."/>
            <person name="Daum C."/>
            <person name="Hundley H."/>
            <person name="Pangilinan J."/>
            <person name="Johnson J."/>
            <person name="Barry K."/>
            <person name="LaButti K."/>
            <person name="Ng V."/>
            <person name="Ahrendt S."/>
            <person name="Min B."/>
            <person name="Choi I.G."/>
            <person name="Park H."/>
            <person name="Plett J.M."/>
            <person name="Magnuson J."/>
            <person name="Spatafora J.W."/>
            <person name="Nagy L.G."/>
            <person name="Henrissat B."/>
            <person name="Grigoriev I.V."/>
            <person name="Yang Z.L."/>
            <person name="Xu J."/>
            <person name="Martin F.M."/>
        </authorList>
    </citation>
    <scope>NUCLEOTIDE SEQUENCE</scope>
    <source>
        <strain evidence="1">ATCC 28755</strain>
    </source>
</reference>
<evidence type="ECO:0000313" key="1">
    <source>
        <dbReference type="EMBL" id="KAH7913295.1"/>
    </source>
</evidence>
<gene>
    <name evidence="1" type="ORF">BJ138DRAFT_1002622</name>
</gene>
<proteinExistence type="predicted"/>
<feature type="non-terminal residue" evidence="1">
    <location>
        <position position="1"/>
    </location>
</feature>
<keyword evidence="2" id="KW-1185">Reference proteome</keyword>
<name>A0ACB8AJE3_9AGAM</name>
<protein>
    <submittedName>
        <fullName evidence="1">Uncharacterized protein</fullName>
    </submittedName>
</protein>
<accession>A0ACB8AJE3</accession>
<comment type="caution">
    <text evidence="1">The sequence shown here is derived from an EMBL/GenBank/DDBJ whole genome shotgun (WGS) entry which is preliminary data.</text>
</comment>
<dbReference type="Proteomes" id="UP000790377">
    <property type="component" value="Unassembled WGS sequence"/>
</dbReference>
<dbReference type="EMBL" id="MU267633">
    <property type="protein sequence ID" value="KAH7913295.1"/>
    <property type="molecule type" value="Genomic_DNA"/>
</dbReference>
<sequence>DWIKKLGAFLNKTAGESPQVELVGICFGHQIISHAVFGLNIHAASKGWEIGPHTVQLTPDGKKIFPHHDTLKLEMFHHDAANVFGGDHIEYFEALVEVQPYKVAEHDFHIRGSTLKAPNQGTVAMKNKGADALLETKDIHIFTCQGHPEITPGMTAYLLDLFEADIVKMGDQKAVAEARGLFATFANGKPEDKIVDWLPVATLMWALTTGNSFTIESNHQLHVKIQDIPDPKDNVFVLLT</sequence>
<organism evidence="1 2">
    <name type="scientific">Hygrophoropsis aurantiaca</name>
    <dbReference type="NCBI Taxonomy" id="72124"/>
    <lineage>
        <taxon>Eukaryota</taxon>
        <taxon>Fungi</taxon>
        <taxon>Dikarya</taxon>
        <taxon>Basidiomycota</taxon>
        <taxon>Agaricomycotina</taxon>
        <taxon>Agaricomycetes</taxon>
        <taxon>Agaricomycetidae</taxon>
        <taxon>Boletales</taxon>
        <taxon>Coniophorineae</taxon>
        <taxon>Hygrophoropsidaceae</taxon>
        <taxon>Hygrophoropsis</taxon>
    </lineage>
</organism>